<dbReference type="InterPro" id="IPR001509">
    <property type="entry name" value="Epimerase_deHydtase"/>
</dbReference>
<dbReference type="InterPro" id="IPR002123">
    <property type="entry name" value="Plipid/glycerol_acylTrfase"/>
</dbReference>
<dbReference type="EMBL" id="QQAZ01000013">
    <property type="protein sequence ID" value="RDI45280.1"/>
    <property type="molecule type" value="Genomic_DNA"/>
</dbReference>
<proteinExistence type="predicted"/>
<dbReference type="STRING" id="1210089.GCA_001613165_03073"/>
<dbReference type="PANTHER" id="PTHR22753:SF14">
    <property type="entry name" value="MONOACYLGLYCEROL_DIACYLGLYCEROL O-ACYLTRANSFERASE"/>
    <property type="match status" value="1"/>
</dbReference>
<dbReference type="PANTHER" id="PTHR22753">
    <property type="entry name" value="TRANSMEMBRANE PROTEIN 68"/>
    <property type="match status" value="1"/>
</dbReference>
<evidence type="ECO:0000313" key="3">
    <source>
        <dbReference type="EMBL" id="RDI45280.1"/>
    </source>
</evidence>
<dbReference type="Pfam" id="PF01370">
    <property type="entry name" value="Epimerase"/>
    <property type="match status" value="1"/>
</dbReference>
<dbReference type="RefSeq" id="WP_068019904.1">
    <property type="nucleotide sequence ID" value="NZ_QQAZ01000013.1"/>
</dbReference>
<protein>
    <submittedName>
        <fullName evidence="3">1-acyl-sn-glycerol-3-phosphate acyltransferase</fullName>
    </submittedName>
</protein>
<dbReference type="SMART" id="SM00563">
    <property type="entry name" value="PlsC"/>
    <property type="match status" value="1"/>
</dbReference>
<dbReference type="Gene3D" id="3.40.50.720">
    <property type="entry name" value="NAD(P)-binding Rossmann-like Domain"/>
    <property type="match status" value="1"/>
</dbReference>
<dbReference type="GO" id="GO:0016746">
    <property type="term" value="F:acyltransferase activity"/>
    <property type="evidence" value="ECO:0007669"/>
    <property type="project" value="UniProtKB-KW"/>
</dbReference>
<sequence>MKAHPDSTVSGGAQQDSANPPSHEVPIDGATGGLSVLLVGGGPVAEAAAERMAASSDLHRLLCVRHDGDGALGAATRRERRWDSAHDRLELEGGDTSYPTWSDLLVREDVGAVVMVPPAVGSERRSVGSVLAAMRLMSACRSAASVRKIVVVSDAAVYPCGPLSPSFFDEKHPTATGSTNGGDVAEIERLAQRAGRSRPDVEVVVLRLAPVIGPGTETVLARLLASAIPLKPAGYDARLQLLHVDDAAAAVTRAATISADGVFNIAAPGIVTMKQVALRQGRVPVAVPHGLLPRIAELAGVGEVTAEDVALLRFGRCLDVSRARRVLGFTPAYGTPAAVDDHIRANPPTSEPVAAVLLDLLGGGVAPRRAVDTVAVRMGLPSATEALEQAARMTDTAAKFAELPGVNTVLATTGRVADTAAKFAGLTDAHEVTATTRRVADTAAKRLGLPSAADVVRRVGRYPRTLAEQIRREHETDEYGLDREFLDSSEKWFLTPVFRDYLGLDTVGLDHIPDSGRVMIVANHSGTFPLDMVGLGYAVGFLHPARRTARVLGGDLVAAVPYIGDVLHRMGCVPACHDDASRLLDADEVVVVCPEGYKGLGKPYSQRYRLQRFGRGGFVKAALRSGAPLIPAAVFGAEELYPMLSQARPLAKLLGLPYFPITPTLPWLGPLGLIPRRSRLTIEFGEPIPTAHLGPEAADDAETVLEISDRIRDWIQSSLNDRLAERD</sequence>
<evidence type="ECO:0000256" key="1">
    <source>
        <dbReference type="SAM" id="MobiDB-lite"/>
    </source>
</evidence>
<keyword evidence="3" id="KW-0012">Acyltransferase</keyword>
<accession>A0A370GPP3</accession>
<dbReference type="AlphaFoldDB" id="A0A370GPP3"/>
<feature type="compositionally biased region" description="Polar residues" evidence="1">
    <location>
        <begin position="7"/>
        <end position="20"/>
    </location>
</feature>
<organism evidence="3 4">
    <name type="scientific">Nocardia mexicana</name>
    <dbReference type="NCBI Taxonomy" id="279262"/>
    <lineage>
        <taxon>Bacteria</taxon>
        <taxon>Bacillati</taxon>
        <taxon>Actinomycetota</taxon>
        <taxon>Actinomycetes</taxon>
        <taxon>Mycobacteriales</taxon>
        <taxon>Nocardiaceae</taxon>
        <taxon>Nocardia</taxon>
    </lineage>
</organism>
<dbReference type="Pfam" id="PF01553">
    <property type="entry name" value="Acyltransferase"/>
    <property type="match status" value="1"/>
</dbReference>
<feature type="domain" description="Phospholipid/glycerol acyltransferase" evidence="2">
    <location>
        <begin position="518"/>
        <end position="637"/>
    </location>
</feature>
<dbReference type="GO" id="GO:0016020">
    <property type="term" value="C:membrane"/>
    <property type="evidence" value="ECO:0007669"/>
    <property type="project" value="TreeGrafter"/>
</dbReference>
<dbReference type="CDD" id="cd07987">
    <property type="entry name" value="LPLAT_MGAT-like"/>
    <property type="match status" value="1"/>
</dbReference>
<evidence type="ECO:0000313" key="4">
    <source>
        <dbReference type="Proteomes" id="UP000255355"/>
    </source>
</evidence>
<reference evidence="3 4" key="1">
    <citation type="submission" date="2018-07" db="EMBL/GenBank/DDBJ databases">
        <title>Genomic Encyclopedia of Type Strains, Phase IV (KMG-IV): sequencing the most valuable type-strain genomes for metagenomic binning, comparative biology and taxonomic classification.</title>
        <authorList>
            <person name="Goeker M."/>
        </authorList>
    </citation>
    <scope>NUCLEOTIDE SEQUENCE [LARGE SCALE GENOMIC DNA]</scope>
    <source>
        <strain evidence="3 4">DSM 44952</strain>
    </source>
</reference>
<keyword evidence="3" id="KW-0808">Transferase</keyword>
<dbReference type="Proteomes" id="UP000255355">
    <property type="component" value="Unassembled WGS sequence"/>
</dbReference>
<name>A0A370GPP3_9NOCA</name>
<dbReference type="SUPFAM" id="SSF51735">
    <property type="entry name" value="NAD(P)-binding Rossmann-fold domains"/>
    <property type="match status" value="1"/>
</dbReference>
<dbReference type="SUPFAM" id="SSF69593">
    <property type="entry name" value="Glycerol-3-phosphate (1)-acyltransferase"/>
    <property type="match status" value="1"/>
</dbReference>
<gene>
    <name evidence="3" type="ORF">DFR68_11349</name>
</gene>
<evidence type="ECO:0000259" key="2">
    <source>
        <dbReference type="SMART" id="SM00563"/>
    </source>
</evidence>
<comment type="caution">
    <text evidence="3">The sequence shown here is derived from an EMBL/GenBank/DDBJ whole genome shotgun (WGS) entry which is preliminary data.</text>
</comment>
<keyword evidence="4" id="KW-1185">Reference proteome</keyword>
<dbReference type="InterPro" id="IPR036291">
    <property type="entry name" value="NAD(P)-bd_dom_sf"/>
</dbReference>
<feature type="region of interest" description="Disordered" evidence="1">
    <location>
        <begin position="1"/>
        <end position="29"/>
    </location>
</feature>